<evidence type="ECO:0000313" key="2">
    <source>
        <dbReference type="Proteomes" id="UP000299102"/>
    </source>
</evidence>
<dbReference type="OrthoDB" id="10050074at2759"/>
<dbReference type="EMBL" id="BGZK01001451">
    <property type="protein sequence ID" value="GBP80230.1"/>
    <property type="molecule type" value="Genomic_DNA"/>
</dbReference>
<reference evidence="1 2" key="1">
    <citation type="journal article" date="2019" name="Commun. Biol.">
        <title>The bagworm genome reveals a unique fibroin gene that provides high tensile strength.</title>
        <authorList>
            <person name="Kono N."/>
            <person name="Nakamura H."/>
            <person name="Ohtoshi R."/>
            <person name="Tomita M."/>
            <person name="Numata K."/>
            <person name="Arakawa K."/>
        </authorList>
    </citation>
    <scope>NUCLEOTIDE SEQUENCE [LARGE SCALE GENOMIC DNA]</scope>
</reference>
<sequence>MDAHSSASAIQYFTGTSYIQYYQELPTIAKFIKDATKLFFDIAGSHPNALLRAVVAYEPPHPRHFIRRARNVLNDPPDGLTAAAESLMEVNETHD</sequence>
<name>A0A4C1YY88_EUMVA</name>
<organism evidence="1 2">
    <name type="scientific">Eumeta variegata</name>
    <name type="common">Bagworm moth</name>
    <name type="synonym">Eumeta japonica</name>
    <dbReference type="NCBI Taxonomy" id="151549"/>
    <lineage>
        <taxon>Eukaryota</taxon>
        <taxon>Metazoa</taxon>
        <taxon>Ecdysozoa</taxon>
        <taxon>Arthropoda</taxon>
        <taxon>Hexapoda</taxon>
        <taxon>Insecta</taxon>
        <taxon>Pterygota</taxon>
        <taxon>Neoptera</taxon>
        <taxon>Endopterygota</taxon>
        <taxon>Lepidoptera</taxon>
        <taxon>Glossata</taxon>
        <taxon>Ditrysia</taxon>
        <taxon>Tineoidea</taxon>
        <taxon>Psychidae</taxon>
        <taxon>Oiketicinae</taxon>
        <taxon>Eumeta</taxon>
    </lineage>
</organism>
<comment type="caution">
    <text evidence="1">The sequence shown here is derived from an EMBL/GenBank/DDBJ whole genome shotgun (WGS) entry which is preliminary data.</text>
</comment>
<gene>
    <name evidence="1" type="ORF">EVAR_9716_1</name>
</gene>
<proteinExistence type="predicted"/>
<evidence type="ECO:0000313" key="1">
    <source>
        <dbReference type="EMBL" id="GBP80230.1"/>
    </source>
</evidence>
<dbReference type="Proteomes" id="UP000299102">
    <property type="component" value="Unassembled WGS sequence"/>
</dbReference>
<accession>A0A4C1YY88</accession>
<dbReference type="AlphaFoldDB" id="A0A4C1YY88"/>
<protein>
    <submittedName>
        <fullName evidence="1">Uncharacterized protein</fullName>
    </submittedName>
</protein>
<keyword evidence="2" id="KW-1185">Reference proteome</keyword>